<gene>
    <name evidence="1" type="ORF">LEP1GSC079_0028</name>
</gene>
<evidence type="ECO:0000313" key="1">
    <source>
        <dbReference type="EMBL" id="EMJ37157.1"/>
    </source>
</evidence>
<dbReference type="AlphaFoldDB" id="A0A0F6IGI2"/>
<proteinExistence type="predicted"/>
<organism evidence="1 2">
    <name type="scientific">Leptospira interrogans str. FPW1039</name>
    <dbReference type="NCBI Taxonomy" id="1193040"/>
    <lineage>
        <taxon>Bacteria</taxon>
        <taxon>Pseudomonadati</taxon>
        <taxon>Spirochaetota</taxon>
        <taxon>Spirochaetia</taxon>
        <taxon>Leptospirales</taxon>
        <taxon>Leptospiraceae</taxon>
        <taxon>Leptospira</taxon>
    </lineage>
</organism>
<name>A0A0F6IGI2_LEPIR</name>
<dbReference type="PANTHER" id="PTHR32182:SF23">
    <property type="entry name" value="ATP BINDING PROTEIN"/>
    <property type="match status" value="1"/>
</dbReference>
<dbReference type="GO" id="GO:0000731">
    <property type="term" value="P:DNA synthesis involved in DNA repair"/>
    <property type="evidence" value="ECO:0007669"/>
    <property type="project" value="TreeGrafter"/>
</dbReference>
<protein>
    <submittedName>
        <fullName evidence="1">AAA domain protein</fullName>
    </submittedName>
</protein>
<dbReference type="GO" id="GO:0005524">
    <property type="term" value="F:ATP binding"/>
    <property type="evidence" value="ECO:0007669"/>
    <property type="project" value="InterPro"/>
</dbReference>
<accession>A0A0F6IGI2</accession>
<dbReference type="Gene3D" id="3.40.50.300">
    <property type="entry name" value="P-loop containing nucleotide triphosphate hydrolases"/>
    <property type="match status" value="1"/>
</dbReference>
<feature type="non-terminal residue" evidence="1">
    <location>
        <position position="377"/>
    </location>
</feature>
<sequence>MFDELYKYIDNHIKNITLIDASNELIEIYNNLKKIMLLIDSNIDETTHNVYLDFYKNISEELLTLLANSSIGYTSIISTKIEKINYFKVRDLLKSTLIHYLSRLNFTNTFFTSTDYFSKNVVCIGANGSGKSRLSTKFKEFIKKKGVVISAQRILYTPIISNITNPENSFKQLESFQNMDKSNSYENLTQQLQQEFKVILEHLVSENIKYNNLYTLDAHVSSSNETPILPPQTTNLNKLIKIWNELITHISISCEDGMNILPSANGIKYPLYRLSDGEKVLIFLIGQVLLAPENGFIIVDEPEMYLHKSILIKLWDKLEYERKDCLFIYLTHDLDFATSRTNATKLWIKSFQHPDNWEFQILPSNEIPEVLLMELLG</sequence>
<reference evidence="1 2" key="1">
    <citation type="submission" date="2013-01" db="EMBL/GenBank/DDBJ databases">
        <authorList>
            <person name="Harkins D.M."/>
            <person name="Durkin A.S."/>
            <person name="Brinkac L.M."/>
            <person name="Haft D.H."/>
            <person name="Selengut J.D."/>
            <person name="Sanka R."/>
            <person name="DePew J."/>
            <person name="Purushe J."/>
            <person name="Peacock S.J."/>
            <person name="Thaipadungpanit J."/>
            <person name="Wuthiekanun V.W."/>
            <person name="Day N.P."/>
            <person name="Vinetz J.M."/>
            <person name="Sutton G.G."/>
            <person name="Nierman W.C."/>
            <person name="Fouts D.E."/>
        </authorList>
    </citation>
    <scope>NUCLEOTIDE SEQUENCE [LARGE SCALE GENOMIC DNA]</scope>
    <source>
        <strain evidence="1 2">FPW1039</strain>
    </source>
</reference>
<dbReference type="InterPro" id="IPR027417">
    <property type="entry name" value="P-loop_NTPase"/>
</dbReference>
<dbReference type="GO" id="GO:0016887">
    <property type="term" value="F:ATP hydrolysis activity"/>
    <property type="evidence" value="ECO:0007669"/>
    <property type="project" value="InterPro"/>
</dbReference>
<evidence type="ECO:0000313" key="2">
    <source>
        <dbReference type="Proteomes" id="UP000012164"/>
    </source>
</evidence>
<dbReference type="GO" id="GO:0006302">
    <property type="term" value="P:double-strand break repair"/>
    <property type="evidence" value="ECO:0007669"/>
    <property type="project" value="TreeGrafter"/>
</dbReference>
<dbReference type="Proteomes" id="UP000012164">
    <property type="component" value="Unassembled WGS sequence"/>
</dbReference>
<comment type="caution">
    <text evidence="1">The sequence shown here is derived from an EMBL/GenBank/DDBJ whole genome shotgun (WGS) entry which is preliminary data.</text>
</comment>
<dbReference type="SUPFAM" id="SSF52540">
    <property type="entry name" value="P-loop containing nucleoside triphosphate hydrolases"/>
    <property type="match status" value="1"/>
</dbReference>
<dbReference type="PANTHER" id="PTHR32182">
    <property type="entry name" value="DNA REPLICATION AND REPAIR PROTEIN RECF"/>
    <property type="match status" value="1"/>
</dbReference>
<dbReference type="EMBL" id="AKWR02000096">
    <property type="protein sequence ID" value="EMJ37157.1"/>
    <property type="molecule type" value="Genomic_DNA"/>
</dbReference>